<accession>A0A7D4CWC9</accession>
<feature type="transmembrane region" description="Helical" evidence="2">
    <location>
        <begin position="12"/>
        <end position="30"/>
    </location>
</feature>
<proteinExistence type="inferred from homology"/>
<reference evidence="4 5" key="1">
    <citation type="submission" date="2020-01" db="EMBL/GenBank/DDBJ databases">
        <authorList>
            <person name="Gulvik C.A."/>
            <person name="Batra D.G."/>
        </authorList>
    </citation>
    <scope>NUCLEOTIDE SEQUENCE [LARGE SCALE GENOMIC DNA]</scope>
    <source>
        <strain evidence="4 5">W9323</strain>
    </source>
</reference>
<gene>
    <name evidence="4" type="ORF">GXN76_10840</name>
</gene>
<feature type="domain" description="VTT" evidence="3">
    <location>
        <begin position="30"/>
        <end position="156"/>
    </location>
</feature>
<evidence type="ECO:0000256" key="1">
    <source>
        <dbReference type="ARBA" id="ARBA00010792"/>
    </source>
</evidence>
<feature type="transmembrane region" description="Helical" evidence="2">
    <location>
        <begin position="136"/>
        <end position="159"/>
    </location>
</feature>
<dbReference type="PANTHER" id="PTHR42709:SF9">
    <property type="entry name" value="ALKALINE PHOSPHATASE LIKE PROTEIN"/>
    <property type="match status" value="1"/>
</dbReference>
<dbReference type="Proteomes" id="UP000503088">
    <property type="component" value="Chromosome"/>
</dbReference>
<dbReference type="AlphaFoldDB" id="A0A7D4CWC9"/>
<keyword evidence="2" id="KW-1133">Transmembrane helix</keyword>
<feature type="transmembrane region" description="Helical" evidence="2">
    <location>
        <begin position="104"/>
        <end position="124"/>
    </location>
</feature>
<keyword evidence="2" id="KW-0472">Membrane</keyword>
<dbReference type="InterPro" id="IPR032816">
    <property type="entry name" value="VTT_dom"/>
</dbReference>
<evidence type="ECO:0000313" key="5">
    <source>
        <dbReference type="Proteomes" id="UP000503088"/>
    </source>
</evidence>
<sequence length="204" mass="23274">MEQVILDLLSQYGYLAIFIFLVLGIVGLPLPDEIMMTFIGYLSSIGHLSLYGTFLSALAGSVGGISISYFLGQKLGYPFLKRYGSKIFITQPRLHKSQLMFRKYGKWVLFFGYFIPGVRHITAYMAGISNMAWSQFILYAFMGAITWCSTFIGLGYLFGSHWHRLFEITHQYGALLAFILIPIVLALLIRYLLLHQKRCNSIRK</sequence>
<dbReference type="InterPro" id="IPR051311">
    <property type="entry name" value="DedA_domain"/>
</dbReference>
<dbReference type="PANTHER" id="PTHR42709">
    <property type="entry name" value="ALKALINE PHOSPHATASE LIKE PROTEIN"/>
    <property type="match status" value="1"/>
</dbReference>
<dbReference type="RefSeq" id="WP_173223073.1">
    <property type="nucleotide sequence ID" value="NZ_CP048104.1"/>
</dbReference>
<dbReference type="GO" id="GO:0005886">
    <property type="term" value="C:plasma membrane"/>
    <property type="evidence" value="ECO:0007669"/>
    <property type="project" value="TreeGrafter"/>
</dbReference>
<organism evidence="4 5">
    <name type="scientific">Kroppenstedtia pulmonis</name>
    <dbReference type="NCBI Taxonomy" id="1380685"/>
    <lineage>
        <taxon>Bacteria</taxon>
        <taxon>Bacillati</taxon>
        <taxon>Bacillota</taxon>
        <taxon>Bacilli</taxon>
        <taxon>Bacillales</taxon>
        <taxon>Thermoactinomycetaceae</taxon>
        <taxon>Kroppenstedtia</taxon>
    </lineage>
</organism>
<keyword evidence="2" id="KW-0812">Transmembrane</keyword>
<dbReference type="Pfam" id="PF09335">
    <property type="entry name" value="VTT_dom"/>
    <property type="match status" value="1"/>
</dbReference>
<dbReference type="EMBL" id="CP048104">
    <property type="protein sequence ID" value="QKG84917.1"/>
    <property type="molecule type" value="Genomic_DNA"/>
</dbReference>
<keyword evidence="5" id="KW-1185">Reference proteome</keyword>
<evidence type="ECO:0000313" key="4">
    <source>
        <dbReference type="EMBL" id="QKG84917.1"/>
    </source>
</evidence>
<evidence type="ECO:0000256" key="2">
    <source>
        <dbReference type="SAM" id="Phobius"/>
    </source>
</evidence>
<protein>
    <submittedName>
        <fullName evidence="4">DedA family protein</fullName>
    </submittedName>
</protein>
<evidence type="ECO:0000259" key="3">
    <source>
        <dbReference type="Pfam" id="PF09335"/>
    </source>
</evidence>
<feature type="transmembrane region" description="Helical" evidence="2">
    <location>
        <begin position="171"/>
        <end position="194"/>
    </location>
</feature>
<feature type="transmembrane region" description="Helical" evidence="2">
    <location>
        <begin position="50"/>
        <end position="71"/>
    </location>
</feature>
<dbReference type="KEGG" id="kpul:GXN76_10840"/>
<name>A0A7D4CWC9_9BACL</name>
<comment type="similarity">
    <text evidence="1">Belongs to the DedA family.</text>
</comment>